<dbReference type="AlphaFoldDB" id="A0A2A2H9I5"/>
<dbReference type="Proteomes" id="UP000217784">
    <property type="component" value="Unassembled WGS sequence"/>
</dbReference>
<keyword evidence="3" id="KW-1185">Reference proteome</keyword>
<evidence type="ECO:0000259" key="1">
    <source>
        <dbReference type="Pfam" id="PF00561"/>
    </source>
</evidence>
<dbReference type="PANTHER" id="PTHR43798">
    <property type="entry name" value="MONOACYLGLYCEROL LIPASE"/>
    <property type="match status" value="1"/>
</dbReference>
<accession>A0A2A2H9I5</accession>
<feature type="domain" description="AB hydrolase-1" evidence="1">
    <location>
        <begin position="54"/>
        <end position="161"/>
    </location>
</feature>
<evidence type="ECO:0000313" key="2">
    <source>
        <dbReference type="EMBL" id="PAV06057.1"/>
    </source>
</evidence>
<dbReference type="InterPro" id="IPR050266">
    <property type="entry name" value="AB_hydrolase_sf"/>
</dbReference>
<protein>
    <submittedName>
        <fullName evidence="2">Alpha/beta hydrolase</fullName>
    </submittedName>
</protein>
<dbReference type="GO" id="GO:0016787">
    <property type="term" value="F:hydrolase activity"/>
    <property type="evidence" value="ECO:0007669"/>
    <property type="project" value="UniProtKB-KW"/>
</dbReference>
<comment type="caution">
    <text evidence="2">The sequence shown here is derived from an EMBL/GenBank/DDBJ whole genome shotgun (WGS) entry which is preliminary data.</text>
</comment>
<dbReference type="EMBL" id="LMVM01000001">
    <property type="protein sequence ID" value="PAV06057.1"/>
    <property type="molecule type" value="Genomic_DNA"/>
</dbReference>
<evidence type="ECO:0000313" key="3">
    <source>
        <dbReference type="Proteomes" id="UP000217784"/>
    </source>
</evidence>
<dbReference type="PANTHER" id="PTHR43798:SF33">
    <property type="entry name" value="HYDROLASE, PUTATIVE (AFU_ORTHOLOGUE AFUA_2G14860)-RELATED"/>
    <property type="match status" value="1"/>
</dbReference>
<dbReference type="SUPFAM" id="SSF53474">
    <property type="entry name" value="alpha/beta-Hydrolases"/>
    <property type="match status" value="1"/>
</dbReference>
<dbReference type="Gene3D" id="3.40.50.1820">
    <property type="entry name" value="alpha/beta hydrolase"/>
    <property type="match status" value="1"/>
</dbReference>
<dbReference type="InterPro" id="IPR000073">
    <property type="entry name" value="AB_hydrolase_1"/>
</dbReference>
<dbReference type="InterPro" id="IPR029058">
    <property type="entry name" value="AB_hydrolase_fold"/>
</dbReference>
<name>A0A2A2H9I5_METBR</name>
<gene>
    <name evidence="2" type="ORF">ASJ80_14560</name>
</gene>
<dbReference type="RefSeq" id="WP_069583505.1">
    <property type="nucleotide sequence ID" value="NZ_LMVM01000001.1"/>
</dbReference>
<dbReference type="Pfam" id="PF00561">
    <property type="entry name" value="Abhydrolase_1"/>
    <property type="match status" value="1"/>
</dbReference>
<keyword evidence="2" id="KW-0378">Hydrolase</keyword>
<dbReference type="GO" id="GO:0016020">
    <property type="term" value="C:membrane"/>
    <property type="evidence" value="ECO:0007669"/>
    <property type="project" value="TreeGrafter"/>
</dbReference>
<reference evidence="2 3" key="1">
    <citation type="journal article" date="2017" name="BMC Genomics">
        <title>Genomic analysis of methanogenic archaea reveals a shift towards energy conservation.</title>
        <authorList>
            <person name="Gilmore S.P."/>
            <person name="Henske J.K."/>
            <person name="Sexton J.A."/>
            <person name="Solomon K.V."/>
            <person name="Seppala S."/>
            <person name="Yoo J.I."/>
            <person name="Huyett L.M."/>
            <person name="Pressman A."/>
            <person name="Cogan J.Z."/>
            <person name="Kivenson V."/>
            <person name="Peng X."/>
            <person name="Tan Y."/>
            <person name="Valentine D.L."/>
            <person name="O'Malley M.A."/>
        </authorList>
    </citation>
    <scope>NUCLEOTIDE SEQUENCE [LARGE SCALE GENOMIC DNA]</scope>
    <source>
        <strain evidence="2 3">M.o.H.</strain>
    </source>
</reference>
<organism evidence="2 3">
    <name type="scientific">Methanobacterium bryantii</name>
    <dbReference type="NCBI Taxonomy" id="2161"/>
    <lineage>
        <taxon>Archaea</taxon>
        <taxon>Methanobacteriati</taxon>
        <taxon>Methanobacteriota</taxon>
        <taxon>Methanomada group</taxon>
        <taxon>Methanobacteria</taxon>
        <taxon>Methanobacteriales</taxon>
        <taxon>Methanobacteriaceae</taxon>
        <taxon>Methanobacterium</taxon>
    </lineage>
</organism>
<proteinExistence type="predicted"/>
<dbReference type="OrthoDB" id="7531at2157"/>
<sequence length="292" mass="33078">MENYHPFKSQDAKEAYLKLYDDTAKLWPLPSEVKMIDTSYGKTFVRISGPADAPPLVLLHGMGSNSLMWLRNIESLSEDYRTYAIDDIYGNGRSIYTKTIKDSNDFVNWLDELFDVLELGNNINLMGMSYGGWQAGLYALRFPDRLNKVTLLAPAATVLPVSSAFGIRAIFSMLPVRYFTKRLMYWVMEDAVKKDEEAMSELVDAMFLASKSFKTRRPPEPTVFDDDEWKSIGVPMLYVVGENEKIYSAEKAVQHLNTVAPQIKTDIIPGAGHDLVSVQAEMVDEMVLKFLK</sequence>